<organism evidence="1 2">
    <name type="scientific">Vibrio aquimaris</name>
    <dbReference type="NCBI Taxonomy" id="2587862"/>
    <lineage>
        <taxon>Bacteria</taxon>
        <taxon>Pseudomonadati</taxon>
        <taxon>Pseudomonadota</taxon>
        <taxon>Gammaproteobacteria</taxon>
        <taxon>Vibrionales</taxon>
        <taxon>Vibrionaceae</taxon>
        <taxon>Vibrio</taxon>
    </lineage>
</organism>
<reference evidence="1 2" key="1">
    <citation type="submission" date="2019-10" db="EMBL/GenBank/DDBJ databases">
        <title>Complete genome sequence of Vibrio sp. strain THAF100, isolated from non-filtered water from the water column of tank 6 of a marine aquarium containing stony-coral fragments. Water maintained at 26 degree C.</title>
        <authorList>
            <person name="Ruckert C."/>
            <person name="Franco A."/>
            <person name="Kalinowski J."/>
            <person name="Glaeser S."/>
        </authorList>
    </citation>
    <scope>NUCLEOTIDE SEQUENCE [LARGE SCALE GENOMIC DNA]</scope>
    <source>
        <strain evidence="1 2">THAF100</strain>
    </source>
</reference>
<keyword evidence="2" id="KW-1185">Reference proteome</keyword>
<gene>
    <name evidence="1" type="ORF">FIV01_06950</name>
</gene>
<name>A0A5P9CIS3_9VIBR</name>
<evidence type="ECO:0000313" key="2">
    <source>
        <dbReference type="Proteomes" id="UP000326936"/>
    </source>
</evidence>
<dbReference type="KEGG" id="vaq:FIV01_06950"/>
<dbReference type="EMBL" id="CP045350">
    <property type="protein sequence ID" value="QFT26160.1"/>
    <property type="molecule type" value="Genomic_DNA"/>
</dbReference>
<proteinExistence type="predicted"/>
<evidence type="ECO:0000313" key="1">
    <source>
        <dbReference type="EMBL" id="QFT26160.1"/>
    </source>
</evidence>
<evidence type="ECO:0008006" key="3">
    <source>
        <dbReference type="Google" id="ProtNLM"/>
    </source>
</evidence>
<dbReference type="RefSeq" id="WP_246210434.1">
    <property type="nucleotide sequence ID" value="NZ_CBCSDK010000002.1"/>
</dbReference>
<dbReference type="AlphaFoldDB" id="A0A5P9CIS3"/>
<protein>
    <recommendedName>
        <fullName evidence="3">Lipoprotein</fullName>
    </recommendedName>
</protein>
<accession>A0A5P9CIS3</accession>
<dbReference type="PROSITE" id="PS51257">
    <property type="entry name" value="PROKAR_LIPOPROTEIN"/>
    <property type="match status" value="1"/>
</dbReference>
<sequence length="270" mass="30335">MLHRGRSVAFHVAEGLTVACIILSSCSYFSSTTREPYYPLLSHSIFSDQSLTLIETNNVVIKAIKSNRYVSVSDYQGVNDVAKIVFNEAEVSSAVSLSDVQSSLFHNALESIIKQFTCEVFTSKHPNSSIQLCPLSKNATNTAERALPFIDGVRLKHRLSTTIHNDSVGLEFELFLRSVQERSLDTLWGAVHELGKIPNSELSQGSLVLTVNMNIHKKNDLDRRWRSLHHEPLVFFVILPPVESIWQSKNEIKSMSFAYEKAVLLIVDSR</sequence>
<dbReference type="Proteomes" id="UP000326936">
    <property type="component" value="Chromosome"/>
</dbReference>